<evidence type="ECO:0000313" key="2">
    <source>
        <dbReference type="EMBL" id="QJA62928.1"/>
    </source>
</evidence>
<dbReference type="GO" id="GO:0003677">
    <property type="term" value="F:DNA binding"/>
    <property type="evidence" value="ECO:0007669"/>
    <property type="project" value="InterPro"/>
</dbReference>
<evidence type="ECO:0000256" key="1">
    <source>
        <dbReference type="SAM" id="MobiDB-lite"/>
    </source>
</evidence>
<feature type="region of interest" description="Disordered" evidence="1">
    <location>
        <begin position="70"/>
        <end position="100"/>
    </location>
</feature>
<dbReference type="GO" id="GO:0006355">
    <property type="term" value="P:regulation of DNA-templated transcription"/>
    <property type="evidence" value="ECO:0007669"/>
    <property type="project" value="InterPro"/>
</dbReference>
<dbReference type="InterPro" id="IPR016032">
    <property type="entry name" value="Sig_transdc_resp-reg_C-effctor"/>
</dbReference>
<gene>
    <name evidence="2" type="ORF">MM415B00684_0037</name>
    <name evidence="3" type="ORF">TM448B00974_0001</name>
</gene>
<reference evidence="2" key="1">
    <citation type="submission" date="2020-03" db="EMBL/GenBank/DDBJ databases">
        <title>The deep terrestrial virosphere.</title>
        <authorList>
            <person name="Holmfeldt K."/>
            <person name="Nilsson E."/>
            <person name="Simone D."/>
            <person name="Lopez-Fernandez M."/>
            <person name="Wu X."/>
            <person name="de Brujin I."/>
            <person name="Lundin D."/>
            <person name="Andersson A."/>
            <person name="Bertilsson S."/>
            <person name="Dopson M."/>
        </authorList>
    </citation>
    <scope>NUCLEOTIDE SEQUENCE</scope>
    <source>
        <strain evidence="2">MM415B00684</strain>
        <strain evidence="3">TM448B00974</strain>
    </source>
</reference>
<name>A0A6M3IZZ9_9ZZZZ</name>
<sequence>MNISEVLALSDKYAAAECRKRSWRVTPDVLQEARIRAWKTWTSKHFTNRSLLHRVVSFAVLDNMRSTYGRTSSTSKTTLLGGRERDIPDSRPSSPQTDSIHSETLDAIHNAMANPYRKIFRLLRKGYDRRNIANHLNLSLNTVYIYVCNTLKVARQLAKELGYDHLP</sequence>
<protein>
    <submittedName>
        <fullName evidence="2">Putative DNA binding, helix-turn-helix domain containing protein</fullName>
    </submittedName>
</protein>
<proteinExistence type="predicted"/>
<dbReference type="SUPFAM" id="SSF46894">
    <property type="entry name" value="C-terminal effector domain of the bipartite response regulators"/>
    <property type="match status" value="1"/>
</dbReference>
<dbReference type="EMBL" id="MT144682">
    <property type="protein sequence ID" value="QJH97311.1"/>
    <property type="molecule type" value="Genomic_DNA"/>
</dbReference>
<organism evidence="2">
    <name type="scientific">viral metagenome</name>
    <dbReference type="NCBI Taxonomy" id="1070528"/>
    <lineage>
        <taxon>unclassified sequences</taxon>
        <taxon>metagenomes</taxon>
        <taxon>organismal metagenomes</taxon>
    </lineage>
</organism>
<accession>A0A6M3IZZ9</accession>
<dbReference type="EMBL" id="MT141485">
    <property type="protein sequence ID" value="QJA62928.1"/>
    <property type="molecule type" value="Genomic_DNA"/>
</dbReference>
<evidence type="ECO:0000313" key="3">
    <source>
        <dbReference type="EMBL" id="QJH97311.1"/>
    </source>
</evidence>
<dbReference type="AlphaFoldDB" id="A0A6M3IZZ9"/>